<dbReference type="EMBL" id="CAEZTV010000015">
    <property type="protein sequence ID" value="CAB4575106.1"/>
    <property type="molecule type" value="Genomic_DNA"/>
</dbReference>
<reference evidence="1" key="1">
    <citation type="submission" date="2020-05" db="EMBL/GenBank/DDBJ databases">
        <authorList>
            <person name="Chiriac C."/>
            <person name="Salcher M."/>
            <person name="Ghai R."/>
            <person name="Kavagutti S V."/>
        </authorList>
    </citation>
    <scope>NUCLEOTIDE SEQUENCE</scope>
</reference>
<name>A0A6J6EGY5_9ZZZZ</name>
<proteinExistence type="predicted"/>
<evidence type="ECO:0000313" key="1">
    <source>
        <dbReference type="EMBL" id="CAB4575106.1"/>
    </source>
</evidence>
<organism evidence="1">
    <name type="scientific">freshwater metagenome</name>
    <dbReference type="NCBI Taxonomy" id="449393"/>
    <lineage>
        <taxon>unclassified sequences</taxon>
        <taxon>metagenomes</taxon>
        <taxon>ecological metagenomes</taxon>
    </lineage>
</organism>
<dbReference type="AlphaFoldDB" id="A0A6J6EGY5"/>
<accession>A0A6J6EGY5</accession>
<gene>
    <name evidence="1" type="ORF">UFOPK1747_00202</name>
</gene>
<protein>
    <submittedName>
        <fullName evidence="1">Unannotated protein</fullName>
    </submittedName>
</protein>
<sequence>MFKTSDGVTDPLKITRYGSEYGKYFVTRAAGNSLPSLSNLPSITATGSTHGAPL</sequence>